<evidence type="ECO:0000256" key="2">
    <source>
        <dbReference type="SAM" id="MobiDB-lite"/>
    </source>
</evidence>
<dbReference type="Proteomes" id="UP000006469">
    <property type="component" value="Chromosome"/>
</dbReference>
<dbReference type="GeneID" id="40154891"/>
<dbReference type="STRING" id="523841.HFX_2198"/>
<feature type="domain" description="UspA" evidence="3">
    <location>
        <begin position="1"/>
        <end position="138"/>
    </location>
</feature>
<accession>I3R6M7</accession>
<dbReference type="EMBL" id="CP039139">
    <property type="protein sequence ID" value="QCQ73872.1"/>
    <property type="molecule type" value="Genomic_DNA"/>
</dbReference>
<evidence type="ECO:0000256" key="1">
    <source>
        <dbReference type="ARBA" id="ARBA00008791"/>
    </source>
</evidence>
<comment type="similarity">
    <text evidence="1">Belongs to the universal stress protein A family.</text>
</comment>
<proteinExistence type="inferred from homology"/>
<dbReference type="RefSeq" id="WP_004059608.1">
    <property type="nucleotide sequence ID" value="NC_017941.2"/>
</dbReference>
<dbReference type="eggNOG" id="arCOG00449">
    <property type="taxonomic scope" value="Archaea"/>
</dbReference>
<dbReference type="InterPro" id="IPR014729">
    <property type="entry name" value="Rossmann-like_a/b/a_fold"/>
</dbReference>
<dbReference type="EMBL" id="CP001868">
    <property type="protein sequence ID" value="AFK19887.1"/>
    <property type="molecule type" value="Genomic_DNA"/>
</dbReference>
<dbReference type="Gene3D" id="3.40.50.620">
    <property type="entry name" value="HUPs"/>
    <property type="match status" value="2"/>
</dbReference>
<dbReference type="AlphaFoldDB" id="I3R6M7"/>
<feature type="compositionally biased region" description="Basic and acidic residues" evidence="2">
    <location>
        <begin position="42"/>
        <end position="69"/>
    </location>
</feature>
<reference evidence="4 8" key="2">
    <citation type="journal article" date="2012" name="J. Bacteriol.">
        <title>Complete genome sequence of the metabolically versatile halophilic archaeon Haloferax mediterranei, a poly(3-hydroxybutyrate-co-3-hydroxyvalerate) producer.</title>
        <authorList>
            <person name="Han J."/>
            <person name="Zhang F."/>
            <person name="Hou J."/>
            <person name="Liu X."/>
            <person name="Li M."/>
            <person name="Liu H."/>
            <person name="Cai L."/>
            <person name="Zhang B."/>
            <person name="Chen Y."/>
            <person name="Zhou J."/>
            <person name="Hu S."/>
            <person name="Xiang H."/>
        </authorList>
    </citation>
    <scope>NUCLEOTIDE SEQUENCE [LARGE SCALE GENOMIC DNA]</scope>
    <source>
        <strain evidence="8">ATCC 33500 / DSM 1411 / JCM 8866 / NBRC 14739 / NCIMB 2177 / R-4</strain>
        <strain evidence="4">CGMCC 1.2087</strain>
    </source>
</reference>
<feature type="region of interest" description="Disordered" evidence="2">
    <location>
        <begin position="39"/>
        <end position="71"/>
    </location>
</feature>
<feature type="domain" description="UspA" evidence="3">
    <location>
        <begin position="149"/>
        <end position="287"/>
    </location>
</feature>
<name>I3R6M7_HALMT</name>
<reference evidence="4" key="1">
    <citation type="journal article" date="2012" name="Appl. Environ. Microbiol.">
        <title>Identification of the haloarchaeal phasin (PhaP) that functions in polyhydroxyalkanoate accumulation and granule formation in Haloferax mediterranei.</title>
        <authorList>
            <person name="Cai S."/>
            <person name="Cai L."/>
            <person name="Liu H."/>
            <person name="Liu X."/>
            <person name="Han J."/>
            <person name="Zhou J."/>
            <person name="Xiang H."/>
        </authorList>
    </citation>
    <scope>NUCLEOTIDE SEQUENCE</scope>
    <source>
        <strain evidence="4">CGMCC 1.2087</strain>
    </source>
</reference>
<evidence type="ECO:0000313" key="4">
    <source>
        <dbReference type="EMBL" id="AFK19887.1"/>
    </source>
</evidence>
<dbReference type="InterPro" id="IPR006016">
    <property type="entry name" value="UspA"/>
</dbReference>
<dbReference type="HOGENOM" id="CLU_049301_2_1_2"/>
<dbReference type="Proteomes" id="UP000011603">
    <property type="component" value="Unassembled WGS sequence"/>
</dbReference>
<dbReference type="PATRIC" id="fig|523841.21.peg.2580"/>
<gene>
    <name evidence="4" type="primary">uspA</name>
    <name evidence="4" type="ordered locus">HFX_2198</name>
    <name evidence="5" type="ORF">BM92_11735</name>
    <name evidence="6" type="ORF">C439_12794</name>
    <name evidence="7" type="ORF">E6P09_00700</name>
</gene>
<organism evidence="4 8">
    <name type="scientific">Haloferax mediterranei (strain ATCC 33500 / DSM 1411 / JCM 8866 / NBRC 14739 / NCIMB 2177 / R-4)</name>
    <name type="common">Halobacterium mediterranei</name>
    <dbReference type="NCBI Taxonomy" id="523841"/>
    <lineage>
        <taxon>Archaea</taxon>
        <taxon>Methanobacteriati</taxon>
        <taxon>Methanobacteriota</taxon>
        <taxon>Stenosarchaea group</taxon>
        <taxon>Halobacteria</taxon>
        <taxon>Halobacteriales</taxon>
        <taxon>Haloferacaceae</taxon>
        <taxon>Haloferax</taxon>
    </lineage>
</organism>
<dbReference type="OrthoDB" id="105697at2157"/>
<dbReference type="Proteomes" id="UP000027075">
    <property type="component" value="Chromosome"/>
</dbReference>
<dbReference type="PANTHER" id="PTHR46268">
    <property type="entry name" value="STRESS RESPONSE PROTEIN NHAX"/>
    <property type="match status" value="1"/>
</dbReference>
<dbReference type="EMBL" id="CP007551">
    <property type="protein sequence ID" value="AHZ23266.1"/>
    <property type="molecule type" value="Genomic_DNA"/>
</dbReference>
<reference evidence="6 9" key="3">
    <citation type="journal article" date="2014" name="PLoS Genet.">
        <title>Phylogenetically driven sequencing of extremely halophilic archaea reveals strategies for static and dynamic osmo-response.</title>
        <authorList>
            <person name="Becker E.A."/>
            <person name="Seitzer P.M."/>
            <person name="Tritt A."/>
            <person name="Larsen D."/>
            <person name="Krusor M."/>
            <person name="Yao A.I."/>
            <person name="Wu D."/>
            <person name="Madern D."/>
            <person name="Eisen J.A."/>
            <person name="Darling A.E."/>
            <person name="Facciotti M.T."/>
        </authorList>
    </citation>
    <scope>NUCLEOTIDE SEQUENCE [LARGE SCALE GENOMIC DNA]</scope>
    <source>
        <strain evidence="6">ATCC 33500</strain>
        <strain evidence="9">ATCC 33500 / DSM 1411 / JCM 8866 / NBRC 14739 / NCIMB 2177 / R-4</strain>
    </source>
</reference>
<dbReference type="KEGG" id="hme:HFX_2198"/>
<evidence type="ECO:0000313" key="9">
    <source>
        <dbReference type="Proteomes" id="UP000011603"/>
    </source>
</evidence>
<evidence type="ECO:0000313" key="7">
    <source>
        <dbReference type="EMBL" id="QCQ73872.1"/>
    </source>
</evidence>
<keyword evidence="9" id="KW-1185">Reference proteome</keyword>
<dbReference type="Proteomes" id="UP000299011">
    <property type="component" value="Chromosome"/>
</dbReference>
<dbReference type="PANTHER" id="PTHR46268:SF6">
    <property type="entry name" value="UNIVERSAL STRESS PROTEIN UP12"/>
    <property type="match status" value="1"/>
</dbReference>
<reference evidence="4" key="5">
    <citation type="submission" date="2014-05" db="EMBL/GenBank/DDBJ databases">
        <authorList>
            <person name="Wang L."/>
            <person name="Yang H."/>
            <person name="Xiang H."/>
        </authorList>
    </citation>
    <scope>NUCLEOTIDE SEQUENCE</scope>
    <source>
        <strain evidence="4">CGMCC 1.2087</strain>
    </source>
</reference>
<evidence type="ECO:0000259" key="3">
    <source>
        <dbReference type="Pfam" id="PF00582"/>
    </source>
</evidence>
<reference evidence="7 11" key="6">
    <citation type="submission" date="2019-04" db="EMBL/GenBank/DDBJ databases">
        <title>Methylomes of two halophilic Archaea, Haloarcula marismortui and Haloferax mediterranei.</title>
        <authorList>
            <person name="DasSarma S."/>
            <person name="DasSarma P."/>
            <person name="DasSarma S."/>
            <person name="Fomenkov A."/>
            <person name="Vincze T."/>
            <person name="Anton B.P."/>
            <person name="Roberts R.J."/>
        </authorList>
    </citation>
    <scope>NUCLEOTIDE SEQUENCE [LARGE SCALE GENOMIC DNA]</scope>
    <source>
        <strain evidence="7">ATCC 33500</strain>
        <strain evidence="11">ATCC 33500 / DSM 1411 / JCM 8866 / NBRC 14739 / NCIMB 2177 / R-4</strain>
    </source>
</reference>
<evidence type="ECO:0000313" key="10">
    <source>
        <dbReference type="Proteomes" id="UP000027075"/>
    </source>
</evidence>
<evidence type="ECO:0000313" key="8">
    <source>
        <dbReference type="Proteomes" id="UP000006469"/>
    </source>
</evidence>
<dbReference type="InterPro" id="IPR006015">
    <property type="entry name" value="Universal_stress_UspA"/>
</dbReference>
<dbReference type="EMBL" id="AOLO01000011">
    <property type="protein sequence ID" value="ELZ99431.1"/>
    <property type="molecule type" value="Genomic_DNA"/>
</dbReference>
<reference evidence="5 10" key="4">
    <citation type="submission" date="2014-04" db="EMBL/GenBank/DDBJ databases">
        <title>Transcriptional profiles of Haloferax mediterranei on the basis of nitrogen availability.</title>
        <authorList>
            <person name="Bautista V."/>
        </authorList>
    </citation>
    <scope>NUCLEOTIDE SEQUENCE [LARGE SCALE GENOMIC DNA]</scope>
    <source>
        <strain evidence="5">ATCC 33500</strain>
        <strain evidence="10">ATCC 33500 / DSM 1411 / JCM 8866 / NBRC 14739 / NCIMB 2177 / R-4</strain>
    </source>
</reference>
<evidence type="ECO:0000313" key="5">
    <source>
        <dbReference type="EMBL" id="AHZ23266.1"/>
    </source>
</evidence>
<dbReference type="CDD" id="cd00293">
    <property type="entry name" value="USP-like"/>
    <property type="match status" value="2"/>
</dbReference>
<dbReference type="PaxDb" id="523841-HFX_2198"/>
<dbReference type="SUPFAM" id="SSF52402">
    <property type="entry name" value="Adenine nucleotide alpha hydrolases-like"/>
    <property type="match status" value="2"/>
</dbReference>
<dbReference type="PRINTS" id="PR01438">
    <property type="entry name" value="UNVRSLSTRESS"/>
</dbReference>
<protein>
    <submittedName>
        <fullName evidence="5 7">Universal stress protein</fullName>
    </submittedName>
    <submittedName>
        <fullName evidence="4">Universal stress protein UspA-like protein</fullName>
    </submittedName>
</protein>
<dbReference type="Pfam" id="PF00582">
    <property type="entry name" value="Usp"/>
    <property type="match status" value="2"/>
</dbReference>
<sequence length="293" mass="31919">MFDRLLFPTDGSRGSEAVLEHVLDIAEMHGAALHLLHVAPPEPERRPQPDDEATSRRATEGEKFVDDAAARASQTDVETITEVVHGEPYQEIINYGETNDIDLIVMPTHGRSGLSRLLLGSTTERVVRRSDVPVLTVRPDEQSALSYPYEHILTPTDGSPCANAAVTLGSELAVATEADIHGLSVVNVAYFGADVRGPVLVEEFEERAERAVSEAIDIATETGVANVTDAVERDVSIHQGVLSYIDDHDIDLVVMGTHGHTGFDRYMLGSVAEKLLRTSPVPVLTVREPKREE</sequence>
<evidence type="ECO:0000313" key="6">
    <source>
        <dbReference type="EMBL" id="ELZ99431.1"/>
    </source>
</evidence>
<evidence type="ECO:0000313" key="11">
    <source>
        <dbReference type="Proteomes" id="UP000299011"/>
    </source>
</evidence>